<accession>A0ABT7JFF2</accession>
<proteinExistence type="predicted"/>
<name>A0ABT7JFF2_9DEIO</name>
<evidence type="ECO:0000256" key="1">
    <source>
        <dbReference type="SAM" id="SignalP"/>
    </source>
</evidence>
<comment type="caution">
    <text evidence="3">The sequence shown here is derived from an EMBL/GenBank/DDBJ whole genome shotgun (WGS) entry which is preliminary data.</text>
</comment>
<keyword evidence="1" id="KW-0732">Signal</keyword>
<dbReference type="EC" id="3.4.21.-" evidence="3"/>
<dbReference type="SMART" id="SM00020">
    <property type="entry name" value="Tryp_SPc"/>
    <property type="match status" value="1"/>
</dbReference>
<feature type="signal peptide" evidence="1">
    <location>
        <begin position="1"/>
        <end position="27"/>
    </location>
</feature>
<dbReference type="PANTHER" id="PTHR24260">
    <property type="match status" value="1"/>
</dbReference>
<reference evidence="3 4" key="1">
    <citation type="submission" date="2023-05" db="EMBL/GenBank/DDBJ databases">
        <authorList>
            <person name="Gao F."/>
        </authorList>
    </citation>
    <scope>NUCLEOTIDE SEQUENCE [LARGE SCALE GENOMIC DNA]</scope>
    <source>
        <strain evidence="3 4">MIMF12</strain>
    </source>
</reference>
<feature type="chain" id="PRO_5046823320" evidence="1">
    <location>
        <begin position="28"/>
        <end position="292"/>
    </location>
</feature>
<dbReference type="InterPro" id="IPR018114">
    <property type="entry name" value="TRYPSIN_HIS"/>
</dbReference>
<dbReference type="InterPro" id="IPR001254">
    <property type="entry name" value="Trypsin_dom"/>
</dbReference>
<keyword evidence="4" id="KW-1185">Reference proteome</keyword>
<dbReference type="GO" id="GO:0016787">
    <property type="term" value="F:hydrolase activity"/>
    <property type="evidence" value="ECO:0007669"/>
    <property type="project" value="UniProtKB-KW"/>
</dbReference>
<dbReference type="PROSITE" id="PS51257">
    <property type="entry name" value="PROKAR_LIPOPROTEIN"/>
    <property type="match status" value="1"/>
</dbReference>
<evidence type="ECO:0000313" key="3">
    <source>
        <dbReference type="EMBL" id="MDL2343780.1"/>
    </source>
</evidence>
<gene>
    <name evidence="3" type="ORF">QOL99_06420</name>
</gene>
<organism evidence="3 4">
    <name type="scientific">Deinococcus rhizophilus</name>
    <dbReference type="NCBI Taxonomy" id="3049544"/>
    <lineage>
        <taxon>Bacteria</taxon>
        <taxon>Thermotogati</taxon>
        <taxon>Deinococcota</taxon>
        <taxon>Deinococci</taxon>
        <taxon>Deinococcales</taxon>
        <taxon>Deinococcaceae</taxon>
        <taxon>Deinococcus</taxon>
    </lineage>
</organism>
<dbReference type="SUPFAM" id="SSF50494">
    <property type="entry name" value="Trypsin-like serine proteases"/>
    <property type="match status" value="1"/>
</dbReference>
<dbReference type="InterPro" id="IPR001314">
    <property type="entry name" value="Peptidase_S1A"/>
</dbReference>
<evidence type="ECO:0000259" key="2">
    <source>
        <dbReference type="PROSITE" id="PS50240"/>
    </source>
</evidence>
<sequence>MNAARSVLSALLTAPLLLTACASGPQADAPPAPVLQAQITWGQRDAGEHPYVGTLLFVQNGVGYYSCTGTLLSPTVMLTAGHCVEEGGNENDVTYVSFAEDPLATRSQYGTTSEWLEEEWILATDVVPHPNYDDYAAFPDTYDIGLVILSEAVAMETYGELSPLGYFGTTSQARLKAQLFESVGYGAQAWKPATSNKPIPDEYARYKGQQRFIGVGSSITGTQSVKFTNNPGNGNGGGGTCFGDSGGPTFLNDTNIIAAITSFGVTANCKGNDYSFRLDTALAQDFITPYLP</sequence>
<dbReference type="EMBL" id="JASNGB010000039">
    <property type="protein sequence ID" value="MDL2343780.1"/>
    <property type="molecule type" value="Genomic_DNA"/>
</dbReference>
<dbReference type="InterPro" id="IPR051333">
    <property type="entry name" value="CLIP_Serine_Protease"/>
</dbReference>
<dbReference type="PROSITE" id="PS00134">
    <property type="entry name" value="TRYPSIN_HIS"/>
    <property type="match status" value="1"/>
</dbReference>
<dbReference type="PRINTS" id="PR00722">
    <property type="entry name" value="CHYMOTRYPSIN"/>
</dbReference>
<keyword evidence="3" id="KW-0378">Hydrolase</keyword>
<dbReference type="InterPro" id="IPR043504">
    <property type="entry name" value="Peptidase_S1_PA_chymotrypsin"/>
</dbReference>
<dbReference type="Gene3D" id="2.40.10.10">
    <property type="entry name" value="Trypsin-like serine proteases"/>
    <property type="match status" value="2"/>
</dbReference>
<dbReference type="InterPro" id="IPR009003">
    <property type="entry name" value="Peptidase_S1_PA"/>
</dbReference>
<dbReference type="PANTHER" id="PTHR24260:SF136">
    <property type="entry name" value="GH08193P-RELATED"/>
    <property type="match status" value="1"/>
</dbReference>
<dbReference type="Proteomes" id="UP001302059">
    <property type="component" value="Unassembled WGS sequence"/>
</dbReference>
<dbReference type="RefSeq" id="WP_285522376.1">
    <property type="nucleotide sequence ID" value="NZ_JASNGB010000039.1"/>
</dbReference>
<evidence type="ECO:0000313" key="4">
    <source>
        <dbReference type="Proteomes" id="UP001302059"/>
    </source>
</evidence>
<dbReference type="PROSITE" id="PS50240">
    <property type="entry name" value="TRYPSIN_DOM"/>
    <property type="match status" value="1"/>
</dbReference>
<protein>
    <submittedName>
        <fullName evidence="3">Trypsin-like serine protease</fullName>
        <ecNumber evidence="3">3.4.21.-</ecNumber>
    </submittedName>
</protein>
<dbReference type="Pfam" id="PF00089">
    <property type="entry name" value="Trypsin"/>
    <property type="match status" value="1"/>
</dbReference>
<feature type="domain" description="Peptidase S1" evidence="2">
    <location>
        <begin position="39"/>
        <end position="292"/>
    </location>
</feature>